<protein>
    <recommendedName>
        <fullName evidence="4">Integral membrane protein</fullName>
    </recommendedName>
</protein>
<name>A0ABS2S594_9PSEU</name>
<feature type="transmembrane region" description="Helical" evidence="1">
    <location>
        <begin position="158"/>
        <end position="179"/>
    </location>
</feature>
<organism evidence="2 3">
    <name type="scientific">Saccharothrix algeriensis</name>
    <dbReference type="NCBI Taxonomy" id="173560"/>
    <lineage>
        <taxon>Bacteria</taxon>
        <taxon>Bacillati</taxon>
        <taxon>Actinomycetota</taxon>
        <taxon>Actinomycetes</taxon>
        <taxon>Pseudonocardiales</taxon>
        <taxon>Pseudonocardiaceae</taxon>
        <taxon>Saccharothrix</taxon>
    </lineage>
</organism>
<feature type="transmembrane region" description="Helical" evidence="1">
    <location>
        <begin position="100"/>
        <end position="119"/>
    </location>
</feature>
<feature type="transmembrane region" description="Helical" evidence="1">
    <location>
        <begin position="128"/>
        <end position="146"/>
    </location>
</feature>
<comment type="caution">
    <text evidence="2">The sequence shown here is derived from an EMBL/GenBank/DDBJ whole genome shotgun (WGS) entry which is preliminary data.</text>
</comment>
<feature type="transmembrane region" description="Helical" evidence="1">
    <location>
        <begin position="12"/>
        <end position="31"/>
    </location>
</feature>
<dbReference type="Proteomes" id="UP001195724">
    <property type="component" value="Unassembled WGS sequence"/>
</dbReference>
<reference evidence="2 3" key="1">
    <citation type="submission" date="2021-01" db="EMBL/GenBank/DDBJ databases">
        <title>Sequencing the genomes of 1000 actinobacteria strains.</title>
        <authorList>
            <person name="Klenk H.-P."/>
        </authorList>
    </citation>
    <scope>NUCLEOTIDE SEQUENCE [LARGE SCALE GENOMIC DNA]</scope>
    <source>
        <strain evidence="2 3">DSM 44581</strain>
    </source>
</reference>
<feature type="transmembrane region" description="Helical" evidence="1">
    <location>
        <begin position="76"/>
        <end position="94"/>
    </location>
</feature>
<keyword evidence="1" id="KW-0812">Transmembrane</keyword>
<dbReference type="RefSeq" id="WP_204841275.1">
    <property type="nucleotide sequence ID" value="NZ_JAFBCL010000001.1"/>
</dbReference>
<accession>A0ABS2S594</accession>
<keyword evidence="3" id="KW-1185">Reference proteome</keyword>
<evidence type="ECO:0000313" key="2">
    <source>
        <dbReference type="EMBL" id="MBM7810281.1"/>
    </source>
</evidence>
<feature type="transmembrane region" description="Helical" evidence="1">
    <location>
        <begin position="37"/>
        <end position="55"/>
    </location>
</feature>
<evidence type="ECO:0000256" key="1">
    <source>
        <dbReference type="SAM" id="Phobius"/>
    </source>
</evidence>
<gene>
    <name evidence="2" type="ORF">JOE68_001146</name>
</gene>
<dbReference type="EMBL" id="JAFBCL010000001">
    <property type="protein sequence ID" value="MBM7810281.1"/>
    <property type="molecule type" value="Genomic_DNA"/>
</dbReference>
<keyword evidence="1" id="KW-1133">Transmembrane helix</keyword>
<evidence type="ECO:0008006" key="4">
    <source>
        <dbReference type="Google" id="ProtNLM"/>
    </source>
</evidence>
<sequence length="189" mass="18678">MRWLGLYLRSRHVPGALVAVVVATAALRAAVHERNGPVLAVLAVGFGAAVLGAGLGGADPALERTAAIRWPLRRGLHVLAIAAVVAAAVAAAGFAPVGLVLRAAVGLAGLTALGAAVLGRRLSWAPPVVWAGVAAVVPVTGGPLVVRVLTWPAQPPDAPAATAAAVVLGVVGLAHYAAVGAREQRASVS</sequence>
<evidence type="ECO:0000313" key="3">
    <source>
        <dbReference type="Proteomes" id="UP001195724"/>
    </source>
</evidence>
<keyword evidence="1" id="KW-0472">Membrane</keyword>
<proteinExistence type="predicted"/>